<accession>D4S170</accession>
<gene>
    <name evidence="1" type="ORF">BUTYVIB_01840</name>
</gene>
<protein>
    <recommendedName>
        <fullName evidence="3">DUF5050 domain-containing protein</fullName>
    </recommendedName>
</protein>
<evidence type="ECO:0000313" key="1">
    <source>
        <dbReference type="EMBL" id="EFF67960.1"/>
    </source>
</evidence>
<dbReference type="Proteomes" id="UP000006238">
    <property type="component" value="Unassembled WGS sequence"/>
</dbReference>
<evidence type="ECO:0008006" key="3">
    <source>
        <dbReference type="Google" id="ProtNLM"/>
    </source>
</evidence>
<evidence type="ECO:0000313" key="2">
    <source>
        <dbReference type="Proteomes" id="UP000006238"/>
    </source>
</evidence>
<reference evidence="1 2" key="1">
    <citation type="submission" date="2010-02" db="EMBL/GenBank/DDBJ databases">
        <authorList>
            <person name="Weinstock G."/>
            <person name="Sodergren E."/>
            <person name="Clifton S."/>
            <person name="Fulton L."/>
            <person name="Fulton B."/>
            <person name="Courtney L."/>
            <person name="Fronick C."/>
            <person name="Harrison M."/>
            <person name="Strong C."/>
            <person name="Farmer C."/>
            <person name="Delahaunty K."/>
            <person name="Markovic C."/>
            <person name="Hall O."/>
            <person name="Minx P."/>
            <person name="Tomlinson C."/>
            <person name="Mitreva M."/>
            <person name="Nelson J."/>
            <person name="Hou S."/>
            <person name="Wollam A."/>
            <person name="Pepin K.H."/>
            <person name="Johnson M."/>
            <person name="Bhonagiri V."/>
            <person name="Zhang X."/>
            <person name="Suruliraj S."/>
            <person name="Warren W."/>
            <person name="Chinwalla A."/>
            <person name="Mardis E.R."/>
            <person name="Wilson R.K."/>
        </authorList>
    </citation>
    <scope>NUCLEOTIDE SEQUENCE [LARGE SCALE GENOMIC DNA]</scope>
    <source>
        <strain evidence="1 2">DSM 2876</strain>
    </source>
</reference>
<proteinExistence type="predicted"/>
<organism evidence="1 2">
    <name type="scientific">Eshraghiella crossota DSM 2876</name>
    <dbReference type="NCBI Taxonomy" id="511680"/>
    <lineage>
        <taxon>Bacteria</taxon>
        <taxon>Bacillati</taxon>
        <taxon>Bacillota</taxon>
        <taxon>Clostridia</taxon>
        <taxon>Lachnospirales</taxon>
        <taxon>Lachnospiraceae</taxon>
        <taxon>Eshraghiella</taxon>
    </lineage>
</organism>
<dbReference type="EMBL" id="ABWN01000033">
    <property type="protein sequence ID" value="EFF67960.1"/>
    <property type="molecule type" value="Genomic_DNA"/>
</dbReference>
<name>D4S170_9FIRM</name>
<comment type="caution">
    <text evidence="1">The sequence shown here is derived from an EMBL/GenBank/DDBJ whole genome shotgun (WGS) entry which is preliminary data.</text>
</comment>
<keyword evidence="2" id="KW-1185">Reference proteome</keyword>
<dbReference type="AlphaFoldDB" id="D4S170"/>
<sequence>MVFLFIITTEWRIFMKKFLLAVLGVAVIFSGCGNKKQDTEVNYFNGVGSLKSDSGRYATSVIYDDNTYYLKTSRGYVYTDKDKCYSICLDATCSHSGTGCIADENNNYFMLHGDLYSANGDIKKCDTGDVVYKDVKPDKYNTEEYSTYATDIDEVAVYNDKYMILKEKGYKNILNDKFESVYAHDYGYKCETIIGDNYYLLTEKNKVMCINLLDGTESITEVDAYILAIVCTEDYLYYVDRFDDLYKKSWNEDESVRIMENVSDICATDKYIYAACMNMDDGTYHTIIMDTEGNSIKDLENIYVTFIDYADGKIFFSGIDIENAFIQIVQMDENGDNIIKYSVDI</sequence>
<dbReference type="HOGENOM" id="CLU_803339_0_0_9"/>
<dbReference type="STRING" id="45851.BHV86_09125"/>